<evidence type="ECO:0000313" key="4">
    <source>
        <dbReference type="EMBL" id="SHF56618.1"/>
    </source>
</evidence>
<dbReference type="PROSITE" id="PS51257">
    <property type="entry name" value="PROKAR_LIPOPROTEIN"/>
    <property type="match status" value="1"/>
</dbReference>
<dbReference type="STRING" id="871325.SAMN05444349_12529"/>
<dbReference type="AlphaFoldDB" id="A0A1M5CPF2"/>
<name>A0A1M5CPF2_9BACE</name>
<dbReference type="Pfam" id="PF14129">
    <property type="entry name" value="DUF4296"/>
    <property type="match status" value="1"/>
</dbReference>
<sequence>MWIMKNRFRFHLCYICIFALAIAGCKVKRPDDVIPESKMEDILYDYHIAKAMGENLPYNENYKKSLYIDAVFKKYGTTEAVFDSSMVWYTRNTEVLSKVYEKVKNRLKSEQETIGDLIAKRDKKPKITKNGDSIDVWPWQRMIRLTSGMMNNRYSFVLPTDSNYKDRDTLVWEVRYSFLEPVLADSLRATTMALQVIYEKDTVSHWKTFTSPGIQQIRMYADTLGGMKEIKGFIFYSVEDSLKSSVLLADRFVMTRYHCKDTLSFIVRDSLNKIEALKADSLKKISATKEKKDSLRAEEGRKDDNQRLTPEEMNRRRSGSRPEKKPEQIEVEQHIQQERIEQRRERQINQRRQQQRRQQTTR</sequence>
<protein>
    <recommendedName>
        <fullName evidence="3">DUF4296 domain-containing protein</fullName>
    </recommendedName>
</protein>
<dbReference type="Proteomes" id="UP000184436">
    <property type="component" value="Unassembled WGS sequence"/>
</dbReference>
<reference evidence="4 5" key="1">
    <citation type="submission" date="2016-11" db="EMBL/GenBank/DDBJ databases">
        <authorList>
            <person name="Jaros S."/>
            <person name="Januszkiewicz K."/>
            <person name="Wedrychowicz H."/>
        </authorList>
    </citation>
    <scope>NUCLEOTIDE SEQUENCE [LARGE SCALE GENOMIC DNA]</scope>
    <source>
        <strain evidence="4 5">DSM 26883</strain>
    </source>
</reference>
<evidence type="ECO:0000256" key="2">
    <source>
        <dbReference type="SAM" id="SignalP"/>
    </source>
</evidence>
<feature type="compositionally biased region" description="Low complexity" evidence="1">
    <location>
        <begin position="350"/>
        <end position="362"/>
    </location>
</feature>
<organism evidence="4 5">
    <name type="scientific">Bacteroides faecichinchillae</name>
    <dbReference type="NCBI Taxonomy" id="871325"/>
    <lineage>
        <taxon>Bacteria</taxon>
        <taxon>Pseudomonadati</taxon>
        <taxon>Bacteroidota</taxon>
        <taxon>Bacteroidia</taxon>
        <taxon>Bacteroidales</taxon>
        <taxon>Bacteroidaceae</taxon>
        <taxon>Bacteroides</taxon>
    </lineage>
</organism>
<accession>A0A1M5CPF2</accession>
<feature type="region of interest" description="Disordered" evidence="1">
    <location>
        <begin position="288"/>
        <end position="362"/>
    </location>
</feature>
<feature type="compositionally biased region" description="Basic and acidic residues" evidence="1">
    <location>
        <begin position="288"/>
        <end position="348"/>
    </location>
</feature>
<gene>
    <name evidence="4" type="ORF">SAMN05444349_12529</name>
</gene>
<feature type="domain" description="DUF4296" evidence="3">
    <location>
        <begin position="30"/>
        <end position="112"/>
    </location>
</feature>
<evidence type="ECO:0000256" key="1">
    <source>
        <dbReference type="SAM" id="MobiDB-lite"/>
    </source>
</evidence>
<keyword evidence="2" id="KW-0732">Signal</keyword>
<evidence type="ECO:0000313" key="5">
    <source>
        <dbReference type="Proteomes" id="UP000184436"/>
    </source>
</evidence>
<proteinExistence type="predicted"/>
<feature type="chain" id="PRO_5013313698" description="DUF4296 domain-containing protein" evidence="2">
    <location>
        <begin position="24"/>
        <end position="362"/>
    </location>
</feature>
<dbReference type="EMBL" id="FQVD01000025">
    <property type="protein sequence ID" value="SHF56618.1"/>
    <property type="molecule type" value="Genomic_DNA"/>
</dbReference>
<evidence type="ECO:0000259" key="3">
    <source>
        <dbReference type="Pfam" id="PF14129"/>
    </source>
</evidence>
<keyword evidence="5" id="KW-1185">Reference proteome</keyword>
<feature type="signal peptide" evidence="2">
    <location>
        <begin position="1"/>
        <end position="23"/>
    </location>
</feature>
<dbReference type="InterPro" id="IPR025381">
    <property type="entry name" value="DUF4296"/>
</dbReference>